<feature type="coiled-coil region" evidence="2">
    <location>
        <begin position="100"/>
        <end position="127"/>
    </location>
</feature>
<proteinExistence type="inferred from homology"/>
<accession>A0A4D9CT16</accession>
<keyword evidence="5" id="KW-1185">Reference proteome</keyword>
<evidence type="ECO:0000256" key="3">
    <source>
        <dbReference type="SAM" id="SignalP"/>
    </source>
</evidence>
<organism evidence="4 5">
    <name type="scientific">Nannochloropsis salina CCMP1776</name>
    <dbReference type="NCBI Taxonomy" id="1027361"/>
    <lineage>
        <taxon>Eukaryota</taxon>
        <taxon>Sar</taxon>
        <taxon>Stramenopiles</taxon>
        <taxon>Ochrophyta</taxon>
        <taxon>Eustigmatophyceae</taxon>
        <taxon>Eustigmatales</taxon>
        <taxon>Monodopsidaceae</taxon>
        <taxon>Microchloropsis</taxon>
        <taxon>Microchloropsis salina</taxon>
    </lineage>
</organism>
<feature type="signal peptide" evidence="3">
    <location>
        <begin position="1"/>
        <end position="27"/>
    </location>
</feature>
<dbReference type="PANTHER" id="PTHR31088:SF6">
    <property type="entry name" value="PHAGE SHOCK PROTEIN A"/>
    <property type="match status" value="1"/>
</dbReference>
<keyword evidence="3" id="KW-0732">Signal</keyword>
<dbReference type="InterPro" id="IPR007157">
    <property type="entry name" value="PspA_VIPP1"/>
</dbReference>
<feature type="chain" id="PRO_5020024454" description="PspA/IM30 family protein" evidence="3">
    <location>
        <begin position="28"/>
        <end position="311"/>
    </location>
</feature>
<evidence type="ECO:0008006" key="6">
    <source>
        <dbReference type="Google" id="ProtNLM"/>
    </source>
</evidence>
<feature type="coiled-coil region" evidence="2">
    <location>
        <begin position="172"/>
        <end position="199"/>
    </location>
</feature>
<keyword evidence="2" id="KW-0175">Coiled coil</keyword>
<dbReference type="Proteomes" id="UP000355283">
    <property type="component" value="Unassembled WGS sequence"/>
</dbReference>
<dbReference type="EMBL" id="SDOX01000121">
    <property type="protein sequence ID" value="TFJ81976.1"/>
    <property type="molecule type" value="Genomic_DNA"/>
</dbReference>
<comment type="caution">
    <text evidence="4">The sequence shown here is derived from an EMBL/GenBank/DDBJ whole genome shotgun (WGS) entry which is preliminary data.</text>
</comment>
<reference evidence="4 5" key="1">
    <citation type="submission" date="2019-01" db="EMBL/GenBank/DDBJ databases">
        <title>Nuclear Genome Assembly of the Microalgal Biofuel strain Nannochloropsis salina CCMP1776.</title>
        <authorList>
            <person name="Hovde B."/>
        </authorList>
    </citation>
    <scope>NUCLEOTIDE SEQUENCE [LARGE SCALE GENOMIC DNA]</scope>
    <source>
        <strain evidence="4 5">CCMP1776</strain>
    </source>
</reference>
<gene>
    <name evidence="4" type="ORF">NSK_006644</name>
</gene>
<evidence type="ECO:0000256" key="2">
    <source>
        <dbReference type="SAM" id="Coils"/>
    </source>
</evidence>
<evidence type="ECO:0000313" key="5">
    <source>
        <dbReference type="Proteomes" id="UP000355283"/>
    </source>
</evidence>
<evidence type="ECO:0000313" key="4">
    <source>
        <dbReference type="EMBL" id="TFJ81976.1"/>
    </source>
</evidence>
<protein>
    <recommendedName>
        <fullName evidence="6">PspA/IM30 family protein</fullName>
    </recommendedName>
</protein>
<sequence length="311" mass="34558">MTPMKTTIVLVVLAVVGLAFSPTKVRAFRPTSFLPASHSKFPTAMPRPLRTRTHAVQMNLADRFFRVVKANLNSVLQNLEDPEKILEQAVEDMQKDLIKIRQSYAEVSATQKRMERQKEQAENLSSEWYKRAQLALSKGDEELAREALSRRQQQVEVVSSLGEQMTIQAGAIDRLFNSMQQLEAKISEAKSKKDQMIARARTAKTSEKVNDMLSSVSGTSSMDAFERMKEKVEMLESKAEVAGQLAGVSDSSLEGKFKLLGESSAVDDELSKLKGMIGQGERKSAGFLPPGMAEAEVDSELEALRKEMGQR</sequence>
<name>A0A4D9CT16_9STRA</name>
<dbReference type="AlphaFoldDB" id="A0A4D9CT16"/>
<evidence type="ECO:0000256" key="1">
    <source>
        <dbReference type="ARBA" id="ARBA00043985"/>
    </source>
</evidence>
<comment type="similarity">
    <text evidence="1">Belongs to the PspA/Vipp/IM30 family.</text>
</comment>
<dbReference type="PANTHER" id="PTHR31088">
    <property type="entry name" value="MEMBRANE-ASSOCIATED PROTEIN VIPP1, CHLOROPLASTIC"/>
    <property type="match status" value="1"/>
</dbReference>
<dbReference type="OrthoDB" id="434485at2759"/>
<dbReference type="Pfam" id="PF04012">
    <property type="entry name" value="PspA_IM30"/>
    <property type="match status" value="1"/>
</dbReference>